<dbReference type="CDD" id="cd02440">
    <property type="entry name" value="AdoMet_MTases"/>
    <property type="match status" value="1"/>
</dbReference>
<keyword evidence="7 9" id="KW-0819">tRNA processing</keyword>
<protein>
    <recommendedName>
        <fullName evidence="3 9">tRNA (adenine(58)-N(1))-methyltransferase catalytic subunit TRM61</fullName>
        <ecNumber evidence="2 9">2.1.1.220</ecNumber>
    </recommendedName>
</protein>
<evidence type="ECO:0000256" key="9">
    <source>
        <dbReference type="PIRNR" id="PIRNR017269"/>
    </source>
</evidence>
<comment type="subcellular location">
    <subcellularLocation>
        <location evidence="1 9">Nucleus</location>
    </subcellularLocation>
</comment>
<dbReference type="STRING" id="796925.A0A137NZU5"/>
<keyword evidence="6 9" id="KW-0949">S-adenosyl-L-methionine</keyword>
<dbReference type="PANTHER" id="PTHR12133">
    <property type="entry name" value="TRNA (ADENINE(58)-N(1))-METHYLTRANSFERASE"/>
    <property type="match status" value="1"/>
</dbReference>
<dbReference type="SUPFAM" id="SSF53335">
    <property type="entry name" value="S-adenosyl-L-methionine-dependent methyltransferases"/>
    <property type="match status" value="1"/>
</dbReference>
<evidence type="ECO:0000256" key="1">
    <source>
        <dbReference type="ARBA" id="ARBA00004123"/>
    </source>
</evidence>
<proteinExistence type="inferred from homology"/>
<evidence type="ECO:0000256" key="4">
    <source>
        <dbReference type="ARBA" id="ARBA00022603"/>
    </source>
</evidence>
<dbReference type="OMA" id="RVARICC"/>
<name>A0A137NZU5_CONC2</name>
<evidence type="ECO:0000256" key="5">
    <source>
        <dbReference type="ARBA" id="ARBA00022679"/>
    </source>
</evidence>
<evidence type="ECO:0000256" key="11">
    <source>
        <dbReference type="SAM" id="MobiDB-lite"/>
    </source>
</evidence>
<evidence type="ECO:0000256" key="2">
    <source>
        <dbReference type="ARBA" id="ARBA00012796"/>
    </source>
</evidence>
<evidence type="ECO:0000256" key="10">
    <source>
        <dbReference type="PIRSR" id="PIRSR017269-1"/>
    </source>
</evidence>
<dbReference type="GO" id="GO:0031515">
    <property type="term" value="C:tRNA (m1A) methyltransferase complex"/>
    <property type="evidence" value="ECO:0007669"/>
    <property type="project" value="UniProtKB-UniRule"/>
</dbReference>
<keyword evidence="5 9" id="KW-0808">Transferase</keyword>
<reference evidence="13 14" key="1">
    <citation type="journal article" date="2015" name="Genome Biol. Evol.">
        <title>Phylogenomic analyses indicate that early fungi evolved digesting cell walls of algal ancestors of land plants.</title>
        <authorList>
            <person name="Chang Y."/>
            <person name="Wang S."/>
            <person name="Sekimoto S."/>
            <person name="Aerts A.L."/>
            <person name="Choi C."/>
            <person name="Clum A."/>
            <person name="LaButti K.M."/>
            <person name="Lindquist E.A."/>
            <person name="Yee Ngan C."/>
            <person name="Ohm R.A."/>
            <person name="Salamov A.A."/>
            <person name="Grigoriev I.V."/>
            <person name="Spatafora J.W."/>
            <person name="Berbee M.L."/>
        </authorList>
    </citation>
    <scope>NUCLEOTIDE SEQUENCE [LARGE SCALE GENOMIC DNA]</scope>
    <source>
        <strain evidence="13 14">NRRL 28638</strain>
    </source>
</reference>
<dbReference type="InterPro" id="IPR014816">
    <property type="entry name" value="tRNA_MeTrfase_Gcd14"/>
</dbReference>
<dbReference type="InterPro" id="IPR049470">
    <property type="entry name" value="TRM61_C"/>
</dbReference>
<dbReference type="GO" id="GO:0030488">
    <property type="term" value="P:tRNA methylation"/>
    <property type="evidence" value="ECO:0007669"/>
    <property type="project" value="InterPro"/>
</dbReference>
<sequence>MTIHQFKNIIEEGDLVILYFSPVSYHTLVIESGKDFHNKYGSYKLSEFIGKEYGSKIASHKGKGFGYLLHPTPEWWSLVLNHRTQILYQPDISLISSFLNLKPGVKVIESGTGSGSFSHSIARAIAPTGHLYSFEYHEERSKIARQEFLDHGLSDYITVNHRDVCQNGFDMEDEVDAVFLDLPAPWSAIESAKKALKKNSLGRICCFSPCIEQVQRTCITLNEQGFNDISTYEVLTRNHELRILPQPSVEEAIEFLKEKKLRAKAQSKRDFKGNAKKSDAEESQGNTTEADEDNKEATGPVKNLAPMIATSKPFATARGHTSYLTFAMLPPQLPVEDEDITKAEETNEAVEEVQA</sequence>
<comment type="function">
    <text evidence="9">Catalytic subunit of tRNA (adenine-N(1)-)-methyltransferase, which catalyzes the formation of N(1)-methyladenine at position 58 (m1A58) in initiator methionyl-tRNA.</text>
</comment>
<dbReference type="PANTHER" id="PTHR12133:SF2">
    <property type="entry name" value="TRNA (ADENINE(58)-N(1))-METHYLTRANSFERASE CATALYTIC SUBUNIT TRMT61A"/>
    <property type="match status" value="1"/>
</dbReference>
<keyword evidence="8 9" id="KW-0539">Nucleus</keyword>
<dbReference type="PIRSF" id="PIRSF017269">
    <property type="entry name" value="GCD14"/>
    <property type="match status" value="1"/>
</dbReference>
<dbReference type="GO" id="GO:0005634">
    <property type="term" value="C:nucleus"/>
    <property type="evidence" value="ECO:0007669"/>
    <property type="project" value="UniProtKB-SubCell"/>
</dbReference>
<evidence type="ECO:0000259" key="12">
    <source>
        <dbReference type="Pfam" id="PF08704"/>
    </source>
</evidence>
<dbReference type="GO" id="GO:0160107">
    <property type="term" value="F:tRNA (adenine(58)-N1)-methyltransferase activity"/>
    <property type="evidence" value="ECO:0007669"/>
    <property type="project" value="UniProtKB-EC"/>
</dbReference>
<dbReference type="Gene3D" id="3.10.330.20">
    <property type="match status" value="1"/>
</dbReference>
<dbReference type="Gene3D" id="3.40.50.150">
    <property type="entry name" value="Vaccinia Virus protein VP39"/>
    <property type="match status" value="1"/>
</dbReference>
<accession>A0A137NZU5</accession>
<feature type="binding site" evidence="10">
    <location>
        <position position="163"/>
    </location>
    <ligand>
        <name>S-adenosyl-L-methionine</name>
        <dbReference type="ChEBI" id="CHEBI:59789"/>
    </ligand>
</feature>
<dbReference type="PROSITE" id="PS51620">
    <property type="entry name" value="SAM_TRM61"/>
    <property type="match status" value="1"/>
</dbReference>
<evidence type="ECO:0000256" key="6">
    <source>
        <dbReference type="ARBA" id="ARBA00022691"/>
    </source>
</evidence>
<gene>
    <name evidence="13" type="ORF">CONCODRAFT_19216</name>
</gene>
<comment type="similarity">
    <text evidence="9">Belongs to the class I-like SAM-binding methyltransferase superfamily. TRM61 family.</text>
</comment>
<dbReference type="InterPro" id="IPR029063">
    <property type="entry name" value="SAM-dependent_MTases_sf"/>
</dbReference>
<comment type="catalytic activity">
    <reaction evidence="9">
        <text>adenosine(58) in tRNA + S-adenosyl-L-methionine = N(1)-methyladenosine(58) in tRNA + S-adenosyl-L-homocysteine + H(+)</text>
        <dbReference type="Rhea" id="RHEA:43152"/>
        <dbReference type="Rhea" id="RHEA-COMP:10365"/>
        <dbReference type="Rhea" id="RHEA-COMP:10366"/>
        <dbReference type="ChEBI" id="CHEBI:15378"/>
        <dbReference type="ChEBI" id="CHEBI:57856"/>
        <dbReference type="ChEBI" id="CHEBI:59789"/>
        <dbReference type="ChEBI" id="CHEBI:74411"/>
        <dbReference type="ChEBI" id="CHEBI:74491"/>
        <dbReference type="EC" id="2.1.1.220"/>
    </reaction>
</comment>
<dbReference type="AlphaFoldDB" id="A0A137NZU5"/>
<organism evidence="13 14">
    <name type="scientific">Conidiobolus coronatus (strain ATCC 28846 / CBS 209.66 / NRRL 28638)</name>
    <name type="common">Delacroixia coronata</name>
    <dbReference type="NCBI Taxonomy" id="796925"/>
    <lineage>
        <taxon>Eukaryota</taxon>
        <taxon>Fungi</taxon>
        <taxon>Fungi incertae sedis</taxon>
        <taxon>Zoopagomycota</taxon>
        <taxon>Entomophthoromycotina</taxon>
        <taxon>Entomophthoromycetes</taxon>
        <taxon>Entomophthorales</taxon>
        <taxon>Ancylistaceae</taxon>
        <taxon>Conidiobolus</taxon>
    </lineage>
</organism>
<evidence type="ECO:0000256" key="3">
    <source>
        <dbReference type="ARBA" id="ARBA00015963"/>
    </source>
</evidence>
<dbReference type="Proteomes" id="UP000070444">
    <property type="component" value="Unassembled WGS sequence"/>
</dbReference>
<dbReference type="EMBL" id="KQ964595">
    <property type="protein sequence ID" value="KXN68119.1"/>
    <property type="molecule type" value="Genomic_DNA"/>
</dbReference>
<feature type="compositionally biased region" description="Basic and acidic residues" evidence="11">
    <location>
        <begin position="267"/>
        <end position="280"/>
    </location>
</feature>
<evidence type="ECO:0000256" key="8">
    <source>
        <dbReference type="ARBA" id="ARBA00023242"/>
    </source>
</evidence>
<dbReference type="OrthoDB" id="1925287at2759"/>
<feature type="domain" description="tRNA (adenine(58)-N(1))-methyltransferase catalytic subunit TRM61 C-terminal" evidence="12">
    <location>
        <begin position="64"/>
        <end position="328"/>
    </location>
</feature>
<evidence type="ECO:0000256" key="7">
    <source>
        <dbReference type="ARBA" id="ARBA00022694"/>
    </source>
</evidence>
<dbReference type="Pfam" id="PF08704">
    <property type="entry name" value="GCD14"/>
    <property type="match status" value="1"/>
</dbReference>
<feature type="binding site" evidence="10">
    <location>
        <position position="135"/>
    </location>
    <ligand>
        <name>S-adenosyl-L-methionine</name>
        <dbReference type="ChEBI" id="CHEBI:59789"/>
    </ligand>
</feature>
<keyword evidence="4 9" id="KW-0489">Methyltransferase</keyword>
<evidence type="ECO:0000313" key="14">
    <source>
        <dbReference type="Proteomes" id="UP000070444"/>
    </source>
</evidence>
<evidence type="ECO:0000313" key="13">
    <source>
        <dbReference type="EMBL" id="KXN68119.1"/>
    </source>
</evidence>
<feature type="binding site" evidence="10">
    <location>
        <position position="181"/>
    </location>
    <ligand>
        <name>S-adenosyl-L-methionine</name>
        <dbReference type="ChEBI" id="CHEBI:59789"/>
    </ligand>
</feature>
<dbReference type="EC" id="2.1.1.220" evidence="2 9"/>
<keyword evidence="14" id="KW-1185">Reference proteome</keyword>
<feature type="region of interest" description="Disordered" evidence="11">
    <location>
        <begin position="266"/>
        <end position="304"/>
    </location>
</feature>